<dbReference type="InterPro" id="IPR025582">
    <property type="entry name" value="YARHG_dom"/>
</dbReference>
<proteinExistence type="predicted"/>
<reference evidence="3 4" key="1">
    <citation type="journal article" date="2019" name="Genome Biol. Evol.">
        <title>Day and night: Metabolic profiles and evolutionary relationships of six axenic non-marine cyanobacteria.</title>
        <authorList>
            <person name="Will S.E."/>
            <person name="Henke P."/>
            <person name="Boedeker C."/>
            <person name="Huang S."/>
            <person name="Brinkmann H."/>
            <person name="Rohde M."/>
            <person name="Jarek M."/>
            <person name="Friedl T."/>
            <person name="Seufert S."/>
            <person name="Schumacher M."/>
            <person name="Overmann J."/>
            <person name="Neumann-Schaal M."/>
            <person name="Petersen J."/>
        </authorList>
    </citation>
    <scope>NUCLEOTIDE SEQUENCE [LARGE SCALE GENOMIC DNA]</scope>
    <source>
        <strain evidence="3 4">PCC 6912</strain>
    </source>
</reference>
<feature type="compositionally biased region" description="Polar residues" evidence="1">
    <location>
        <begin position="253"/>
        <end position="271"/>
    </location>
</feature>
<dbReference type="Proteomes" id="UP000268857">
    <property type="component" value="Unassembled WGS sequence"/>
</dbReference>
<gene>
    <name evidence="3" type="ORF">PCC6912_01160</name>
</gene>
<dbReference type="SMART" id="SM01324">
    <property type="entry name" value="YARHG"/>
    <property type="match status" value="1"/>
</dbReference>
<dbReference type="STRING" id="211165.GCA_000317285_05026"/>
<feature type="domain" description="YARHG" evidence="2">
    <location>
        <begin position="290"/>
        <end position="375"/>
    </location>
</feature>
<evidence type="ECO:0000313" key="4">
    <source>
        <dbReference type="Proteomes" id="UP000268857"/>
    </source>
</evidence>
<feature type="compositionally biased region" description="Polar residues" evidence="1">
    <location>
        <begin position="279"/>
        <end position="291"/>
    </location>
</feature>
<organism evidence="3 4">
    <name type="scientific">Chlorogloeopsis fritschii PCC 6912</name>
    <dbReference type="NCBI Taxonomy" id="211165"/>
    <lineage>
        <taxon>Bacteria</taxon>
        <taxon>Bacillati</taxon>
        <taxon>Cyanobacteriota</taxon>
        <taxon>Cyanophyceae</taxon>
        <taxon>Nostocales</taxon>
        <taxon>Chlorogloeopsidaceae</taxon>
        <taxon>Chlorogloeopsis</taxon>
    </lineage>
</organism>
<protein>
    <recommendedName>
        <fullName evidence="2">YARHG domain-containing protein</fullName>
    </recommendedName>
</protein>
<feature type="compositionally biased region" description="Polar residues" evidence="1">
    <location>
        <begin position="202"/>
        <end position="215"/>
    </location>
</feature>
<accession>A0A433NR45</accession>
<dbReference type="Gene3D" id="1.20.58.1690">
    <property type="match status" value="1"/>
</dbReference>
<evidence type="ECO:0000256" key="1">
    <source>
        <dbReference type="SAM" id="MobiDB-lite"/>
    </source>
</evidence>
<dbReference type="InterPro" id="IPR038434">
    <property type="entry name" value="YARHG_sf"/>
</dbReference>
<dbReference type="Pfam" id="PF13308">
    <property type="entry name" value="YARHG"/>
    <property type="match status" value="1"/>
</dbReference>
<keyword evidence="4" id="KW-1185">Reference proteome</keyword>
<dbReference type="RefSeq" id="WP_016874412.1">
    <property type="nucleotide sequence ID" value="NZ_AJLN01000116.1"/>
</dbReference>
<evidence type="ECO:0000313" key="3">
    <source>
        <dbReference type="EMBL" id="RUR86673.1"/>
    </source>
</evidence>
<dbReference type="EMBL" id="RSCJ01000001">
    <property type="protein sequence ID" value="RUR86673.1"/>
    <property type="molecule type" value="Genomic_DNA"/>
</dbReference>
<dbReference type="AlphaFoldDB" id="A0A433NR45"/>
<comment type="caution">
    <text evidence="3">The sequence shown here is derived from an EMBL/GenBank/DDBJ whole genome shotgun (WGS) entry which is preliminary data.</text>
</comment>
<sequence length="383" mass="42910">MDDTLNSTCNSTINTNHFQEFHEPDAQQEEPLIISSLLALDLGEEDSEIIALQAQETQENAHNSEQQTQQILAFELELTDLVPESVTPKKDTTRHYLHDKPLNQQKLLDTISYIFLEEDNLEEIDSYTRESQIPLEKPKFAIRKPSASSVGDVSSKVGLASVMFVGGFVAGGACSWAVLSNQEVAAKDKPLNSVRQHPKFAETQTQKTEVKNSISAPEVALPESSFSPAQTKKAEVKNKTSIPKVVSPKPTLTPENSTSPTVSKASSQAPNHKSELKKPTSQPPKSQALNATTTPLFQQRLLTSADLKGRSAWELTIMRNEIYARHGRMFKEPKLQRHFESQSWYQPRYPGEKFPDSVLSKIELKNAIMIREYQRIHGLMMNL</sequence>
<name>A0A433NR45_CHLFR</name>
<feature type="region of interest" description="Disordered" evidence="1">
    <location>
        <begin position="195"/>
        <end position="291"/>
    </location>
</feature>
<evidence type="ECO:0000259" key="2">
    <source>
        <dbReference type="SMART" id="SM01324"/>
    </source>
</evidence>
<dbReference type="OrthoDB" id="517663at2"/>